<dbReference type="EMBL" id="KZ613518">
    <property type="protein sequence ID" value="PMD14852.1"/>
    <property type="molecule type" value="Genomic_DNA"/>
</dbReference>
<dbReference type="OrthoDB" id="5347061at2759"/>
<sequence>LQKRILSPRVVYFTRDQVFWRCRVGEWAEGYELSGTMNNYWCPEESSMAWYKCVSGFSKRRPTQASDKLAAIAGLVSKFCEIENIKYIAGLWDRDLFYGMTRRKYGPREWCEEPWLYLAATADLNLSADLFVPPSEYRAPSWSWASVNGPIT</sequence>
<feature type="non-terminal residue" evidence="1">
    <location>
        <position position="152"/>
    </location>
</feature>
<protein>
    <recommendedName>
        <fullName evidence="3">Heterokaryon incompatibility domain-containing protein</fullName>
    </recommendedName>
</protein>
<dbReference type="STRING" id="1745343.A0A2J6PLC2"/>
<reference evidence="1 2" key="1">
    <citation type="submission" date="2016-05" db="EMBL/GenBank/DDBJ databases">
        <title>A degradative enzymes factory behind the ericoid mycorrhizal symbiosis.</title>
        <authorList>
            <consortium name="DOE Joint Genome Institute"/>
            <person name="Martino E."/>
            <person name="Morin E."/>
            <person name="Grelet G."/>
            <person name="Kuo A."/>
            <person name="Kohler A."/>
            <person name="Daghino S."/>
            <person name="Barry K."/>
            <person name="Choi C."/>
            <person name="Cichocki N."/>
            <person name="Clum A."/>
            <person name="Copeland A."/>
            <person name="Hainaut M."/>
            <person name="Haridas S."/>
            <person name="Labutti K."/>
            <person name="Lindquist E."/>
            <person name="Lipzen A."/>
            <person name="Khouja H.-R."/>
            <person name="Murat C."/>
            <person name="Ohm R."/>
            <person name="Olson A."/>
            <person name="Spatafora J."/>
            <person name="Veneault-Fourrey C."/>
            <person name="Henrissat B."/>
            <person name="Grigoriev I."/>
            <person name="Martin F."/>
            <person name="Perotto S."/>
        </authorList>
    </citation>
    <scope>NUCLEOTIDE SEQUENCE [LARGE SCALE GENOMIC DNA]</scope>
    <source>
        <strain evidence="1 2">UAMH 7357</strain>
    </source>
</reference>
<evidence type="ECO:0000313" key="2">
    <source>
        <dbReference type="Proteomes" id="UP000235672"/>
    </source>
</evidence>
<evidence type="ECO:0000313" key="1">
    <source>
        <dbReference type="EMBL" id="PMD14852.1"/>
    </source>
</evidence>
<accession>A0A2J6PLC2</accession>
<evidence type="ECO:0008006" key="3">
    <source>
        <dbReference type="Google" id="ProtNLM"/>
    </source>
</evidence>
<dbReference type="PANTHER" id="PTHR33112">
    <property type="entry name" value="DOMAIN PROTEIN, PUTATIVE-RELATED"/>
    <property type="match status" value="1"/>
</dbReference>
<keyword evidence="2" id="KW-1185">Reference proteome</keyword>
<feature type="non-terminal residue" evidence="1">
    <location>
        <position position="1"/>
    </location>
</feature>
<dbReference type="Proteomes" id="UP000235672">
    <property type="component" value="Unassembled WGS sequence"/>
</dbReference>
<organism evidence="1 2">
    <name type="scientific">Hyaloscypha hepaticicola</name>
    <dbReference type="NCBI Taxonomy" id="2082293"/>
    <lineage>
        <taxon>Eukaryota</taxon>
        <taxon>Fungi</taxon>
        <taxon>Dikarya</taxon>
        <taxon>Ascomycota</taxon>
        <taxon>Pezizomycotina</taxon>
        <taxon>Leotiomycetes</taxon>
        <taxon>Helotiales</taxon>
        <taxon>Hyaloscyphaceae</taxon>
        <taxon>Hyaloscypha</taxon>
    </lineage>
</organism>
<dbReference type="PANTHER" id="PTHR33112:SF16">
    <property type="entry name" value="HETEROKARYON INCOMPATIBILITY DOMAIN-CONTAINING PROTEIN"/>
    <property type="match status" value="1"/>
</dbReference>
<gene>
    <name evidence="1" type="ORF">NA56DRAFT_540688</name>
</gene>
<name>A0A2J6PLC2_9HELO</name>
<proteinExistence type="predicted"/>
<dbReference type="AlphaFoldDB" id="A0A2J6PLC2"/>